<accession>A0ABU0I4Z9</accession>
<organism evidence="3 4">
    <name type="scientific">Methylobacterium aerolatum</name>
    <dbReference type="NCBI Taxonomy" id="418708"/>
    <lineage>
        <taxon>Bacteria</taxon>
        <taxon>Pseudomonadati</taxon>
        <taxon>Pseudomonadota</taxon>
        <taxon>Alphaproteobacteria</taxon>
        <taxon>Hyphomicrobiales</taxon>
        <taxon>Methylobacteriaceae</taxon>
        <taxon>Methylobacterium</taxon>
    </lineage>
</organism>
<gene>
    <name evidence="3" type="ORF">QO012_003613</name>
</gene>
<feature type="region of interest" description="Disordered" evidence="2">
    <location>
        <begin position="232"/>
        <end position="258"/>
    </location>
</feature>
<feature type="coiled-coil region" evidence="1">
    <location>
        <begin position="161"/>
        <end position="215"/>
    </location>
</feature>
<feature type="compositionally biased region" description="Basic and acidic residues" evidence="2">
    <location>
        <begin position="56"/>
        <end position="65"/>
    </location>
</feature>
<evidence type="ECO:0000313" key="3">
    <source>
        <dbReference type="EMBL" id="MDQ0449098.1"/>
    </source>
</evidence>
<evidence type="ECO:0000256" key="2">
    <source>
        <dbReference type="SAM" id="MobiDB-lite"/>
    </source>
</evidence>
<comment type="caution">
    <text evidence="3">The sequence shown here is derived from an EMBL/GenBank/DDBJ whole genome shotgun (WGS) entry which is preliminary data.</text>
</comment>
<feature type="region of interest" description="Disordered" evidence="2">
    <location>
        <begin position="1"/>
        <end position="83"/>
    </location>
</feature>
<reference evidence="3 4" key="1">
    <citation type="submission" date="2023-07" db="EMBL/GenBank/DDBJ databases">
        <title>Genomic Encyclopedia of Type Strains, Phase IV (KMG-IV): sequencing the most valuable type-strain genomes for metagenomic binning, comparative biology and taxonomic classification.</title>
        <authorList>
            <person name="Goeker M."/>
        </authorList>
    </citation>
    <scope>NUCLEOTIDE SEQUENCE [LARGE SCALE GENOMIC DNA]</scope>
    <source>
        <strain evidence="3 4">DSM 19013</strain>
    </source>
</reference>
<keyword evidence="1" id="KW-0175">Coiled coil</keyword>
<proteinExistence type="predicted"/>
<keyword evidence="4" id="KW-1185">Reference proteome</keyword>
<dbReference type="Proteomes" id="UP001231124">
    <property type="component" value="Unassembled WGS sequence"/>
</dbReference>
<protein>
    <submittedName>
        <fullName evidence="3">Uncharacterized protein</fullName>
    </submittedName>
</protein>
<feature type="compositionally biased region" description="Basic and acidic residues" evidence="2">
    <location>
        <begin position="241"/>
        <end position="258"/>
    </location>
</feature>
<dbReference type="RefSeq" id="WP_238203734.1">
    <property type="nucleotide sequence ID" value="NZ_BPQE01000015.1"/>
</dbReference>
<dbReference type="EMBL" id="JAUSVP010000012">
    <property type="protein sequence ID" value="MDQ0449098.1"/>
    <property type="molecule type" value="Genomic_DNA"/>
</dbReference>
<sequence>MTTTEAKPATSPDDLLKAAIGAKDAAQADAPPRDAQPAEAKAPAPDTPRPTMEIKVGADRTESRHTGARPPETTSAAAGRREGAAATSVLAAARRLSSGLRGTEPRLAAVAGTALVLGAILGAGALSLGSAHEATPNAAVLSLATAMEANRADTAKVAATLAKLEQGLAELKAATDAARKDGKGGAVSDRIGQLDKSLTAKIAGLGERIDQAEREQATRLSALSKLAVAKAEPTQTGSLAEPRERIAEKPAEAKAPEARPIDAKVEVRAPEPVKAAAPGRPPVLENLALRDVFEGAAIVEARNRRLYQVMPGDTLPGAGRVEGIERQGRNWVVVTRTGVVTPQPW</sequence>
<evidence type="ECO:0000313" key="4">
    <source>
        <dbReference type="Proteomes" id="UP001231124"/>
    </source>
</evidence>
<feature type="compositionally biased region" description="Low complexity" evidence="2">
    <location>
        <begin position="17"/>
        <end position="40"/>
    </location>
</feature>
<name>A0ABU0I4Z9_9HYPH</name>
<evidence type="ECO:0000256" key="1">
    <source>
        <dbReference type="SAM" id="Coils"/>
    </source>
</evidence>